<evidence type="ECO:0000313" key="2">
    <source>
        <dbReference type="Proteomes" id="UP000277204"/>
    </source>
</evidence>
<name>A0A183LCQ1_9TREM</name>
<gene>
    <name evidence="1" type="ORF">SMRZ_LOCUS1576</name>
</gene>
<accession>A0A183LCQ1</accession>
<sequence>MFSSSEFSKIDLLPGDPFIDLEYADDTVLFDENTDKMRFLGSTEQQCQDFGDALLPSKYKLLLQDWPASTPELRTGSGVVERVDNFT</sequence>
<dbReference type="EMBL" id="UZAI01000353">
    <property type="protein sequence ID" value="VDO51717.1"/>
    <property type="molecule type" value="Genomic_DNA"/>
</dbReference>
<evidence type="ECO:0000313" key="1">
    <source>
        <dbReference type="EMBL" id="VDO51717.1"/>
    </source>
</evidence>
<reference evidence="1 2" key="1">
    <citation type="submission" date="2018-11" db="EMBL/GenBank/DDBJ databases">
        <authorList>
            <consortium name="Pathogen Informatics"/>
        </authorList>
    </citation>
    <scope>NUCLEOTIDE SEQUENCE [LARGE SCALE GENOMIC DNA]</scope>
    <source>
        <strain evidence="1 2">Zambia</strain>
    </source>
</reference>
<keyword evidence="2" id="KW-1185">Reference proteome</keyword>
<protein>
    <submittedName>
        <fullName evidence="1">Uncharacterized protein</fullName>
    </submittedName>
</protein>
<proteinExistence type="predicted"/>
<dbReference type="AlphaFoldDB" id="A0A183LCQ1"/>
<organism evidence="1 2">
    <name type="scientific">Schistosoma margrebowiei</name>
    <dbReference type="NCBI Taxonomy" id="48269"/>
    <lineage>
        <taxon>Eukaryota</taxon>
        <taxon>Metazoa</taxon>
        <taxon>Spiralia</taxon>
        <taxon>Lophotrochozoa</taxon>
        <taxon>Platyhelminthes</taxon>
        <taxon>Trematoda</taxon>
        <taxon>Digenea</taxon>
        <taxon>Strigeidida</taxon>
        <taxon>Schistosomatoidea</taxon>
        <taxon>Schistosomatidae</taxon>
        <taxon>Schistosoma</taxon>
    </lineage>
</organism>
<dbReference type="Proteomes" id="UP000277204">
    <property type="component" value="Unassembled WGS sequence"/>
</dbReference>